<dbReference type="InterPro" id="IPR017439">
    <property type="entry name" value="Amidohydrolase"/>
</dbReference>
<dbReference type="InterPro" id="IPR036264">
    <property type="entry name" value="Bact_exopeptidase_dim_dom"/>
</dbReference>
<keyword evidence="5" id="KW-1185">Reference proteome</keyword>
<dbReference type="CDD" id="cd03886">
    <property type="entry name" value="M20_Acy1"/>
    <property type="match status" value="1"/>
</dbReference>
<feature type="binding site" evidence="2">
    <location>
        <position position="116"/>
    </location>
    <ligand>
        <name>Mn(2+)</name>
        <dbReference type="ChEBI" id="CHEBI:29035"/>
        <label>2</label>
    </ligand>
</feature>
<dbReference type="PIRSF" id="PIRSF005962">
    <property type="entry name" value="Pept_M20D_amidohydro"/>
    <property type="match status" value="1"/>
</dbReference>
<dbReference type="GO" id="GO:0050118">
    <property type="term" value="F:N-acetyldiaminopimelate deacetylase activity"/>
    <property type="evidence" value="ECO:0007669"/>
    <property type="project" value="UniProtKB-ARBA"/>
</dbReference>
<protein>
    <submittedName>
        <fullName evidence="4">Peptidase M20D, amidohydrolase</fullName>
        <ecNumber evidence="4">3.5.1.32</ecNumber>
    </submittedName>
</protein>
<dbReference type="SUPFAM" id="SSF53187">
    <property type="entry name" value="Zn-dependent exopeptidases"/>
    <property type="match status" value="1"/>
</dbReference>
<dbReference type="EC" id="3.5.1.32" evidence="4"/>
<keyword evidence="2" id="KW-0464">Manganese</keyword>
<dbReference type="GO" id="GO:0047980">
    <property type="term" value="F:hippurate hydrolase activity"/>
    <property type="evidence" value="ECO:0007669"/>
    <property type="project" value="UniProtKB-EC"/>
</dbReference>
<gene>
    <name evidence="4" type="ORF">CferDRAFT_0759</name>
</gene>
<dbReference type="OrthoDB" id="9776731at2"/>
<evidence type="ECO:0000313" key="4">
    <source>
        <dbReference type="EMBL" id="EAT58715.1"/>
    </source>
</evidence>
<name>Q0YQV4_9CHLB</name>
<dbReference type="RefSeq" id="WP_006366676.1">
    <property type="nucleotide sequence ID" value="NZ_AASE01000014.1"/>
</dbReference>
<dbReference type="GO" id="GO:0046872">
    <property type="term" value="F:metal ion binding"/>
    <property type="evidence" value="ECO:0007669"/>
    <property type="project" value="UniProtKB-KW"/>
</dbReference>
<feature type="domain" description="Peptidase M20 dimerisation" evidence="3">
    <location>
        <begin position="203"/>
        <end position="293"/>
    </location>
</feature>
<dbReference type="GO" id="GO:0019877">
    <property type="term" value="P:diaminopimelate biosynthetic process"/>
    <property type="evidence" value="ECO:0007669"/>
    <property type="project" value="UniProtKB-ARBA"/>
</dbReference>
<feature type="binding site" evidence="2">
    <location>
        <position position="150"/>
    </location>
    <ligand>
        <name>Mn(2+)</name>
        <dbReference type="ChEBI" id="CHEBI:29035"/>
        <label>2</label>
    </ligand>
</feature>
<organism evidence="4 5">
    <name type="scientific">Chlorobium ferrooxidans DSM 13031</name>
    <dbReference type="NCBI Taxonomy" id="377431"/>
    <lineage>
        <taxon>Bacteria</taxon>
        <taxon>Pseudomonadati</taxon>
        <taxon>Chlorobiota</taxon>
        <taxon>Chlorobiia</taxon>
        <taxon>Chlorobiales</taxon>
        <taxon>Chlorobiaceae</taxon>
        <taxon>Chlorobium/Pelodictyon group</taxon>
        <taxon>Chlorobium</taxon>
    </lineage>
</organism>
<evidence type="ECO:0000259" key="3">
    <source>
        <dbReference type="Pfam" id="PF07687"/>
    </source>
</evidence>
<dbReference type="NCBIfam" id="TIGR01891">
    <property type="entry name" value="amidohydrolases"/>
    <property type="match status" value="1"/>
</dbReference>
<dbReference type="AlphaFoldDB" id="Q0YQV4"/>
<comment type="caution">
    <text evidence="4">The sequence shown here is derived from an EMBL/GenBank/DDBJ whole genome shotgun (WGS) entry which is preliminary data.</text>
</comment>
<dbReference type="Gene3D" id="3.30.70.360">
    <property type="match status" value="1"/>
</dbReference>
<proteinExistence type="predicted"/>
<keyword evidence="1 4" id="KW-0378">Hydrolase</keyword>
<dbReference type="PANTHER" id="PTHR11014:SF63">
    <property type="entry name" value="METALLOPEPTIDASE, PUTATIVE (AFU_ORTHOLOGUE AFUA_6G09600)-RELATED"/>
    <property type="match status" value="1"/>
</dbReference>
<dbReference type="Pfam" id="PF07687">
    <property type="entry name" value="M20_dimer"/>
    <property type="match status" value="1"/>
</dbReference>
<accession>Q0YQV4</accession>
<feature type="binding site" evidence="2">
    <location>
        <position position="177"/>
    </location>
    <ligand>
        <name>Mn(2+)</name>
        <dbReference type="ChEBI" id="CHEBI:29035"/>
        <label>2</label>
    </ligand>
</feature>
<reference evidence="4 5" key="1">
    <citation type="submission" date="2006-07" db="EMBL/GenBank/DDBJ databases">
        <title>Annotation of the draft genome assembly of Chlorobium ferroxidans DSM 13031.</title>
        <authorList>
            <consortium name="US DOE Joint Genome Institute (JGI-ORNL)"/>
            <person name="Larimer F."/>
            <person name="Land M."/>
            <person name="Hauser L."/>
        </authorList>
    </citation>
    <scope>NUCLEOTIDE SEQUENCE [LARGE SCALE GENOMIC DNA]</scope>
    <source>
        <strain evidence="4 5">DSM 13031</strain>
    </source>
</reference>
<dbReference type="Gene3D" id="3.40.630.10">
    <property type="entry name" value="Zn peptidases"/>
    <property type="match status" value="1"/>
</dbReference>
<dbReference type="FunFam" id="3.30.70.360:FF:000001">
    <property type="entry name" value="N-acetyldiaminopimelate deacetylase"/>
    <property type="match status" value="1"/>
</dbReference>
<dbReference type="Pfam" id="PF01546">
    <property type="entry name" value="Peptidase_M20"/>
    <property type="match status" value="1"/>
</dbReference>
<evidence type="ECO:0000256" key="1">
    <source>
        <dbReference type="ARBA" id="ARBA00022801"/>
    </source>
</evidence>
<sequence length="405" mass="43695">MNADRSTVIAERIQQRANEIFPEVVELRREIHRHPELAYEEVRTTALISETLIGFGITPEPPLLETGVVAVIRGGKKAANGKLVALRADIDALPLSESNEHGFCSMEKGKMHACGHDMHTAMLLGAARILVEMKEELEGDVLLVFQPAEEKAPGGAKPLLDAGLFTRFNPSAVFGQHCFPNVQTGKVAMCKGSFMAAADELYFTVTGQGGHASAPHKAADPILAAAHIITAVQHLVSRVVPPHEPAVVSIASIHGGNATNVIPSQVTMSGTMRTMNEEVRALLHHRLRQTVMHTAEALGVTAELEIRNGYPVLYNDPAVTTRAMTLCGEYLGKKNVIESEPLMTAEDFAYYLQACPGTFWQIGTGTPEPVKGNTLHSPTFNPEELALKTGSGLLAYTAIRFLGMP</sequence>
<feature type="binding site" evidence="2">
    <location>
        <position position="114"/>
    </location>
    <ligand>
        <name>Mn(2+)</name>
        <dbReference type="ChEBI" id="CHEBI:29035"/>
        <label>2</label>
    </ligand>
</feature>
<reference evidence="4 5" key="2">
    <citation type="submission" date="2006-07" db="EMBL/GenBank/DDBJ databases">
        <title>Sequencing of the draft genome and assembly of Chlorobium ferroxidans DSM 13031.</title>
        <authorList>
            <consortium name="US DOE Joint Genome Institute (JGI-PGF)"/>
            <person name="Copeland A."/>
            <person name="Lucas S."/>
            <person name="Lapidus A."/>
            <person name="Barry K."/>
            <person name="Glavina del Rio T."/>
            <person name="Dalin E."/>
            <person name="Tice H."/>
            <person name="Bruce D."/>
            <person name="Pitluck S."/>
            <person name="Richardson P."/>
        </authorList>
    </citation>
    <scope>NUCLEOTIDE SEQUENCE [LARGE SCALE GENOMIC DNA]</scope>
    <source>
        <strain evidence="4 5">DSM 13031</strain>
    </source>
</reference>
<dbReference type="InterPro" id="IPR002933">
    <property type="entry name" value="Peptidase_M20"/>
</dbReference>
<keyword evidence="2" id="KW-0479">Metal-binding</keyword>
<dbReference type="InterPro" id="IPR011650">
    <property type="entry name" value="Peptidase_M20_dimer"/>
</dbReference>
<evidence type="ECO:0000313" key="5">
    <source>
        <dbReference type="Proteomes" id="UP000004162"/>
    </source>
</evidence>
<feature type="binding site" evidence="2">
    <location>
        <position position="376"/>
    </location>
    <ligand>
        <name>Mn(2+)</name>
        <dbReference type="ChEBI" id="CHEBI:29035"/>
        <label>2</label>
    </ligand>
</feature>
<dbReference type="PANTHER" id="PTHR11014">
    <property type="entry name" value="PEPTIDASE M20 FAMILY MEMBER"/>
    <property type="match status" value="1"/>
</dbReference>
<evidence type="ECO:0000256" key="2">
    <source>
        <dbReference type="PIRSR" id="PIRSR005962-1"/>
    </source>
</evidence>
<comment type="cofactor">
    <cofactor evidence="2">
        <name>Mn(2+)</name>
        <dbReference type="ChEBI" id="CHEBI:29035"/>
    </cofactor>
    <text evidence="2">The Mn(2+) ion enhances activity.</text>
</comment>
<dbReference type="SUPFAM" id="SSF55031">
    <property type="entry name" value="Bacterial exopeptidase dimerisation domain"/>
    <property type="match status" value="1"/>
</dbReference>
<dbReference type="EMBL" id="AASE01000014">
    <property type="protein sequence ID" value="EAT58715.1"/>
    <property type="molecule type" value="Genomic_DNA"/>
</dbReference>
<dbReference type="Proteomes" id="UP000004162">
    <property type="component" value="Unassembled WGS sequence"/>
</dbReference>